<evidence type="ECO:0000256" key="2">
    <source>
        <dbReference type="ARBA" id="ARBA00022723"/>
    </source>
</evidence>
<protein>
    <recommendedName>
        <fullName evidence="10">Phosphatase</fullName>
    </recommendedName>
</protein>
<sequence length="315" mass="33511">MAASGGVGNGNGNGVVVVFDFDKTIIDCDSDNWVVDALGATDRFDDLLRRLPWNSAIDAMMGELHAEGRTVEEVAACLRAAPLSPRVAAAVETAHALGCELRVLSDANAFFVAAVLEHHGLAGYFSAVDTNPAFVDGDGRLRILPYHDFHAPAAGHGCHLATCPPNMCKGKVMERIIDEMSSCGRGAAPAARRRRAVYLGDGRGDYCPLLKLTERDYVMPRKGYPVWDLIAGDRAAVRADVREWADFEDLEAVLLGIVAECITSEHHDDDDDGDGEAAAPVVMSPAAAPVECRALPSTLASGQEAVLPKAVHVPN</sequence>
<proteinExistence type="predicted"/>
<gene>
    <name evidence="8" type="ORF">E2562_023453</name>
</gene>
<dbReference type="GO" id="GO:0016791">
    <property type="term" value="F:phosphatase activity"/>
    <property type="evidence" value="ECO:0007669"/>
    <property type="project" value="InterPro"/>
</dbReference>
<dbReference type="InterPro" id="IPR023214">
    <property type="entry name" value="HAD_sf"/>
</dbReference>
<dbReference type="Proteomes" id="UP000479710">
    <property type="component" value="Unassembled WGS sequence"/>
</dbReference>
<keyword evidence="3" id="KW-0378">Hydrolase</keyword>
<feature type="active site" description="Nucleophile" evidence="5">
    <location>
        <position position="20"/>
    </location>
</feature>
<dbReference type="Gene3D" id="3.40.50.1000">
    <property type="entry name" value="HAD superfamily/HAD-like"/>
    <property type="match status" value="1"/>
</dbReference>
<dbReference type="PANTHER" id="PTHR20889:SF5">
    <property type="entry name" value="OS02G0226200 PROTEIN"/>
    <property type="match status" value="1"/>
</dbReference>
<reference evidence="8 9" key="1">
    <citation type="submission" date="2019-11" db="EMBL/GenBank/DDBJ databases">
        <title>Whole genome sequence of Oryza granulata.</title>
        <authorList>
            <person name="Li W."/>
        </authorList>
    </citation>
    <scope>NUCLEOTIDE SEQUENCE [LARGE SCALE GENOMIC DNA]</scope>
    <source>
        <strain evidence="9">cv. Menghai</strain>
        <tissue evidence="8">Leaf</tissue>
    </source>
</reference>
<keyword evidence="2 7" id="KW-0479">Metal-binding</keyword>
<dbReference type="PANTHER" id="PTHR20889">
    <property type="entry name" value="PHOSPHATASE, ORPHAN 1, 2"/>
    <property type="match status" value="1"/>
</dbReference>
<dbReference type="SUPFAM" id="SSF56784">
    <property type="entry name" value="HAD-like"/>
    <property type="match status" value="1"/>
</dbReference>
<organism evidence="8 9">
    <name type="scientific">Oryza meyeriana var. granulata</name>
    <dbReference type="NCBI Taxonomy" id="110450"/>
    <lineage>
        <taxon>Eukaryota</taxon>
        <taxon>Viridiplantae</taxon>
        <taxon>Streptophyta</taxon>
        <taxon>Embryophyta</taxon>
        <taxon>Tracheophyta</taxon>
        <taxon>Spermatophyta</taxon>
        <taxon>Magnoliopsida</taxon>
        <taxon>Liliopsida</taxon>
        <taxon>Poales</taxon>
        <taxon>Poaceae</taxon>
        <taxon>BOP clade</taxon>
        <taxon>Oryzoideae</taxon>
        <taxon>Oryzeae</taxon>
        <taxon>Oryzinae</taxon>
        <taxon>Oryza</taxon>
        <taxon>Oryza meyeriana</taxon>
    </lineage>
</organism>
<dbReference type="EMBL" id="SPHZ02000001">
    <property type="protein sequence ID" value="KAF0934194.1"/>
    <property type="molecule type" value="Genomic_DNA"/>
</dbReference>
<evidence type="ECO:0000256" key="5">
    <source>
        <dbReference type="PIRSR" id="PIRSR031051-1"/>
    </source>
</evidence>
<comment type="caution">
    <text evidence="8">The sequence shown here is derived from an EMBL/GenBank/DDBJ whole genome shotgun (WGS) entry which is preliminary data.</text>
</comment>
<evidence type="ECO:0000256" key="1">
    <source>
        <dbReference type="ARBA" id="ARBA00001946"/>
    </source>
</evidence>
<dbReference type="PIRSF" id="PIRSF031051">
    <property type="entry name" value="PyrdxlP_Pase_PHOSPHO2"/>
    <property type="match status" value="1"/>
</dbReference>
<evidence type="ECO:0000313" key="9">
    <source>
        <dbReference type="Proteomes" id="UP000479710"/>
    </source>
</evidence>
<evidence type="ECO:0000313" key="8">
    <source>
        <dbReference type="EMBL" id="KAF0934194.1"/>
    </source>
</evidence>
<dbReference type="NCBIfam" id="TIGR01489">
    <property type="entry name" value="DKMTPPase-SF"/>
    <property type="match status" value="1"/>
</dbReference>
<dbReference type="InterPro" id="IPR016965">
    <property type="entry name" value="Pase_PHOSPHO-typ"/>
</dbReference>
<evidence type="ECO:0000256" key="6">
    <source>
        <dbReference type="PIRSR" id="PIRSR031051-2"/>
    </source>
</evidence>
<dbReference type="Pfam" id="PF06888">
    <property type="entry name" value="Put_Phosphatase"/>
    <property type="match status" value="1"/>
</dbReference>
<dbReference type="NCBIfam" id="TIGR01488">
    <property type="entry name" value="HAD-SF-IB"/>
    <property type="match status" value="1"/>
</dbReference>
<dbReference type="InterPro" id="IPR006384">
    <property type="entry name" value="HAD_hydro_PyrdxlP_Pase-like"/>
</dbReference>
<feature type="binding site" evidence="7">
    <location>
        <position position="20"/>
    </location>
    <ligand>
        <name>Mg(2+)</name>
        <dbReference type="ChEBI" id="CHEBI:18420"/>
    </ligand>
</feature>
<feature type="binding site" evidence="6">
    <location>
        <position position="106"/>
    </location>
    <ligand>
        <name>substrate</name>
    </ligand>
</feature>
<feature type="binding site" evidence="7">
    <location>
        <position position="22"/>
    </location>
    <ligand>
        <name>Mg(2+)</name>
        <dbReference type="ChEBI" id="CHEBI:18420"/>
    </ligand>
</feature>
<feature type="active site" description="Proton donor" evidence="5">
    <location>
        <position position="22"/>
    </location>
</feature>
<evidence type="ECO:0000256" key="7">
    <source>
        <dbReference type="PIRSR" id="PIRSR031051-3"/>
    </source>
</evidence>
<evidence type="ECO:0008006" key="10">
    <source>
        <dbReference type="Google" id="ProtNLM"/>
    </source>
</evidence>
<feature type="binding site" evidence="6">
    <location>
        <position position="31"/>
    </location>
    <ligand>
        <name>substrate</name>
    </ligand>
</feature>
<keyword evidence="9" id="KW-1185">Reference proteome</keyword>
<accession>A0A6G1FBE1</accession>
<comment type="cofactor">
    <cofactor evidence="1 7">
        <name>Mg(2+)</name>
        <dbReference type="ChEBI" id="CHEBI:18420"/>
    </cofactor>
</comment>
<feature type="binding site" evidence="7">
    <location>
        <position position="201"/>
    </location>
    <ligand>
        <name>Mg(2+)</name>
        <dbReference type="ChEBI" id="CHEBI:18420"/>
    </ligand>
</feature>
<name>A0A6G1FBE1_9ORYZ</name>
<dbReference type="GO" id="GO:0046872">
    <property type="term" value="F:metal ion binding"/>
    <property type="evidence" value="ECO:0007669"/>
    <property type="project" value="UniProtKB-KW"/>
</dbReference>
<dbReference type="OrthoDB" id="10267182at2759"/>
<keyword evidence="4 7" id="KW-0460">Magnesium</keyword>
<evidence type="ECO:0000256" key="3">
    <source>
        <dbReference type="ARBA" id="ARBA00022801"/>
    </source>
</evidence>
<dbReference type="InterPro" id="IPR036412">
    <property type="entry name" value="HAD-like_sf"/>
</dbReference>
<evidence type="ECO:0000256" key="4">
    <source>
        <dbReference type="ARBA" id="ARBA00022842"/>
    </source>
</evidence>
<dbReference type="AlphaFoldDB" id="A0A6G1FBE1"/>